<feature type="compositionally biased region" description="Polar residues" evidence="1">
    <location>
        <begin position="28"/>
        <end position="40"/>
    </location>
</feature>
<evidence type="ECO:0000256" key="1">
    <source>
        <dbReference type="SAM" id="MobiDB-lite"/>
    </source>
</evidence>
<feature type="region of interest" description="Disordered" evidence="1">
    <location>
        <begin position="15"/>
        <end position="46"/>
    </location>
</feature>
<reference evidence="2 3" key="1">
    <citation type="submission" date="2021-05" db="EMBL/GenBank/DDBJ databases">
        <title>Genome Assembly of Synthetic Allotetraploid Brassica napus Reveals Homoeologous Exchanges between Subgenomes.</title>
        <authorList>
            <person name="Davis J.T."/>
        </authorList>
    </citation>
    <scope>NUCLEOTIDE SEQUENCE [LARGE SCALE GENOMIC DNA]</scope>
    <source>
        <strain evidence="3">cv. Da-Ae</strain>
        <tissue evidence="2">Seedling</tissue>
    </source>
</reference>
<sequence>MQNLSIMNVSRHPIIKNPFHNSKPAHKSTLQLPPSRQSSSVKHRKCKRERLMISEGSTLEVYMKHEKQLGNTERSWICFVDGCGESLPKENNVVLISSSSESERVFSYK</sequence>
<protein>
    <submittedName>
        <fullName evidence="2">Uncharacterized protein</fullName>
    </submittedName>
</protein>
<keyword evidence="3" id="KW-1185">Reference proteome</keyword>
<name>A0ABQ8E7R3_BRANA</name>
<dbReference type="Proteomes" id="UP000824890">
    <property type="component" value="Unassembled WGS sequence"/>
</dbReference>
<organism evidence="2 3">
    <name type="scientific">Brassica napus</name>
    <name type="common">Rape</name>
    <dbReference type="NCBI Taxonomy" id="3708"/>
    <lineage>
        <taxon>Eukaryota</taxon>
        <taxon>Viridiplantae</taxon>
        <taxon>Streptophyta</taxon>
        <taxon>Embryophyta</taxon>
        <taxon>Tracheophyta</taxon>
        <taxon>Spermatophyta</taxon>
        <taxon>Magnoliopsida</taxon>
        <taxon>eudicotyledons</taxon>
        <taxon>Gunneridae</taxon>
        <taxon>Pentapetalae</taxon>
        <taxon>rosids</taxon>
        <taxon>malvids</taxon>
        <taxon>Brassicales</taxon>
        <taxon>Brassicaceae</taxon>
        <taxon>Brassiceae</taxon>
        <taxon>Brassica</taxon>
    </lineage>
</organism>
<comment type="caution">
    <text evidence="2">The sequence shown here is derived from an EMBL/GenBank/DDBJ whole genome shotgun (WGS) entry which is preliminary data.</text>
</comment>
<proteinExistence type="predicted"/>
<evidence type="ECO:0000313" key="3">
    <source>
        <dbReference type="Proteomes" id="UP000824890"/>
    </source>
</evidence>
<evidence type="ECO:0000313" key="2">
    <source>
        <dbReference type="EMBL" id="KAH0937694.1"/>
    </source>
</evidence>
<gene>
    <name evidence="2" type="ORF">HID58_005155</name>
</gene>
<accession>A0ABQ8E7R3</accession>
<dbReference type="EMBL" id="JAGKQM010000002">
    <property type="protein sequence ID" value="KAH0937694.1"/>
    <property type="molecule type" value="Genomic_DNA"/>
</dbReference>